<comment type="caution">
    <text evidence="9">The sequence shown here is derived from an EMBL/GenBank/DDBJ whole genome shotgun (WGS) entry which is preliminary data.</text>
</comment>
<comment type="function">
    <text evidence="5">Modulates RecA activity.</text>
</comment>
<evidence type="ECO:0000313" key="9">
    <source>
        <dbReference type="EMBL" id="MBP2258955.1"/>
    </source>
</evidence>
<evidence type="ECO:0000256" key="1">
    <source>
        <dbReference type="ARBA" id="ARBA00004496"/>
    </source>
</evidence>
<comment type="subcellular location">
    <subcellularLocation>
        <location evidence="1 5">Cytoplasm</location>
    </subcellularLocation>
</comment>
<feature type="domain" description="RecX third three-helical" evidence="7">
    <location>
        <begin position="160"/>
        <end position="206"/>
    </location>
</feature>
<evidence type="ECO:0000259" key="7">
    <source>
        <dbReference type="Pfam" id="PF21981"/>
    </source>
</evidence>
<dbReference type="Pfam" id="PF21981">
    <property type="entry name" value="RecX_HTH3"/>
    <property type="match status" value="2"/>
</dbReference>
<keyword evidence="4 5" id="KW-0963">Cytoplasm</keyword>
<feature type="domain" description="RecX third three-helical" evidence="7">
    <location>
        <begin position="216"/>
        <end position="264"/>
    </location>
</feature>
<accession>A0ABS4SBT1</accession>
<dbReference type="PANTHER" id="PTHR33602:SF1">
    <property type="entry name" value="REGULATORY PROTEIN RECX FAMILY PROTEIN"/>
    <property type="match status" value="1"/>
</dbReference>
<gene>
    <name evidence="5" type="primary">recX</name>
    <name evidence="9" type="ORF">J2Z81_002943</name>
</gene>
<dbReference type="InterPro" id="IPR053926">
    <property type="entry name" value="RecX_HTH_1st"/>
</dbReference>
<comment type="similarity">
    <text evidence="2 5">Belongs to the RecX family.</text>
</comment>
<proteinExistence type="inferred from homology"/>
<dbReference type="InterPro" id="IPR053924">
    <property type="entry name" value="RecX_HTH_2nd"/>
</dbReference>
<dbReference type="InterPro" id="IPR003783">
    <property type="entry name" value="Regulatory_RecX"/>
</dbReference>
<evidence type="ECO:0000259" key="6">
    <source>
        <dbReference type="Pfam" id="PF02631"/>
    </source>
</evidence>
<dbReference type="NCBIfam" id="NF010733">
    <property type="entry name" value="PRK14135.1"/>
    <property type="match status" value="1"/>
</dbReference>
<dbReference type="Pfam" id="PF02631">
    <property type="entry name" value="RecX_HTH2"/>
    <property type="match status" value="1"/>
</dbReference>
<dbReference type="Gene3D" id="1.10.10.10">
    <property type="entry name" value="Winged helix-like DNA-binding domain superfamily/Winged helix DNA-binding domain"/>
    <property type="match status" value="4"/>
</dbReference>
<evidence type="ECO:0000256" key="3">
    <source>
        <dbReference type="ARBA" id="ARBA00018111"/>
    </source>
</evidence>
<keyword evidence="10" id="KW-1185">Reference proteome</keyword>
<dbReference type="EMBL" id="JAGIKX010000043">
    <property type="protein sequence ID" value="MBP2258955.1"/>
    <property type="molecule type" value="Genomic_DNA"/>
</dbReference>
<evidence type="ECO:0000256" key="2">
    <source>
        <dbReference type="ARBA" id="ARBA00009695"/>
    </source>
</evidence>
<dbReference type="Proteomes" id="UP001519294">
    <property type="component" value="Unassembled WGS sequence"/>
</dbReference>
<evidence type="ECO:0000256" key="4">
    <source>
        <dbReference type="ARBA" id="ARBA00022490"/>
    </source>
</evidence>
<dbReference type="Pfam" id="PF21982">
    <property type="entry name" value="RecX_HTH1"/>
    <property type="match status" value="1"/>
</dbReference>
<sequence length="270" mass="32026">MVKISRITTQKKSKTRYNIFLNDGDSEKYGFSVDEAVLIKYRLRKDLDLEASIINELIQEDTIHKTYTQVIHFLSYRMRTEKEIYDYLSKKEVDPAHIKQIIDKLIKEKLIDDKQFAESFVRTRIQTTNKGPMLVKRELIQKGVLNTIASQSIRAYTYEIQHEKAYKLAEKKRKQVKKNSLRKQVEQIQAILMQKGFTQEIVQDIIALIKNDEDKEAEWEAIIYHGDKLFRKYERKASGVELRNKLKASLYRKGFDFELINKYIDEFVES</sequence>
<dbReference type="InterPro" id="IPR053925">
    <property type="entry name" value="RecX_HTH_3rd"/>
</dbReference>
<name>A0ABS4SBT1_9BACI</name>
<dbReference type="RefSeq" id="WP_226371652.1">
    <property type="nucleotide sequence ID" value="NZ_JAGIKX010000043.1"/>
</dbReference>
<feature type="domain" description="RecX first three-helical" evidence="8">
    <location>
        <begin position="67"/>
        <end position="105"/>
    </location>
</feature>
<evidence type="ECO:0000256" key="5">
    <source>
        <dbReference type="HAMAP-Rule" id="MF_01114"/>
    </source>
</evidence>
<reference evidence="9 10" key="1">
    <citation type="submission" date="2021-03" db="EMBL/GenBank/DDBJ databases">
        <title>Genomic Encyclopedia of Type Strains, Phase IV (KMG-IV): sequencing the most valuable type-strain genomes for metagenomic binning, comparative biology and taxonomic classification.</title>
        <authorList>
            <person name="Goeker M."/>
        </authorList>
    </citation>
    <scope>NUCLEOTIDE SEQUENCE [LARGE SCALE GENOMIC DNA]</scope>
    <source>
        <strain evidence="9 10">DSM 25790</strain>
    </source>
</reference>
<dbReference type="HAMAP" id="MF_01114">
    <property type="entry name" value="RecX"/>
    <property type="match status" value="1"/>
</dbReference>
<dbReference type="PANTHER" id="PTHR33602">
    <property type="entry name" value="REGULATORY PROTEIN RECX FAMILY PROTEIN"/>
    <property type="match status" value="1"/>
</dbReference>
<dbReference type="InterPro" id="IPR036388">
    <property type="entry name" value="WH-like_DNA-bd_sf"/>
</dbReference>
<protein>
    <recommendedName>
        <fullName evidence="3 5">Regulatory protein RecX</fullName>
    </recommendedName>
</protein>
<evidence type="ECO:0000313" key="10">
    <source>
        <dbReference type="Proteomes" id="UP001519294"/>
    </source>
</evidence>
<evidence type="ECO:0000259" key="8">
    <source>
        <dbReference type="Pfam" id="PF21982"/>
    </source>
</evidence>
<organism evidence="9 10">
    <name type="scientific">Virgibacillus alimentarius</name>
    <dbReference type="NCBI Taxonomy" id="698769"/>
    <lineage>
        <taxon>Bacteria</taxon>
        <taxon>Bacillati</taxon>
        <taxon>Bacillota</taxon>
        <taxon>Bacilli</taxon>
        <taxon>Bacillales</taxon>
        <taxon>Bacillaceae</taxon>
        <taxon>Virgibacillus</taxon>
    </lineage>
</organism>
<feature type="domain" description="RecX second three-helical" evidence="6">
    <location>
        <begin position="112"/>
        <end position="150"/>
    </location>
</feature>